<dbReference type="Pfam" id="PF02616">
    <property type="entry name" value="SMC_ScpA"/>
    <property type="match status" value="1"/>
</dbReference>
<dbReference type="RefSeq" id="WP_132084692.1">
    <property type="nucleotide sequence ID" value="NZ_JADNAH010000002.1"/>
</dbReference>
<dbReference type="PANTHER" id="PTHR33969:SF2">
    <property type="entry name" value="SEGREGATION AND CONDENSATION PROTEIN A"/>
    <property type="match status" value="1"/>
</dbReference>
<keyword evidence="4" id="KW-1185">Reference proteome</keyword>
<keyword evidence="1" id="KW-0159">Chromosome partition</keyword>
<sequence>MEELKFRVQEYEGPLDLILQLIQKHKLDIYDIEISALLEQYMAAIDEWRENQLDIASEFLEMASHLVYIKTVMLLPRHEEEGEDPRKELTGALLEYQACQRAAALLGEKNRGVDRFVRPPEEHEADMTYTLIHRPGELLGAYFGALGRGRRHLPPPKTAFSGIVSRRVVSVASRIAFVLSKLYRRARVNFLGLFEQSDRPEMVATFMAVLELIKDKRVRATPDGKELVMLRSGPVPETTKQEG</sequence>
<reference evidence="3 4" key="1">
    <citation type="submission" date="2019-03" db="EMBL/GenBank/DDBJ databases">
        <title>Genomic Encyclopedia of Type Strains, Phase IV (KMG-IV): sequencing the most valuable type-strain genomes for metagenomic binning, comparative biology and taxonomic classification.</title>
        <authorList>
            <person name="Goeker M."/>
        </authorList>
    </citation>
    <scope>NUCLEOTIDE SEQUENCE [LARGE SCALE GENOMIC DNA]</scope>
    <source>
        <strain evidence="3 4">DSM 100433</strain>
    </source>
</reference>
<evidence type="ECO:0000256" key="1">
    <source>
        <dbReference type="ARBA" id="ARBA00022829"/>
    </source>
</evidence>
<dbReference type="AlphaFoldDB" id="A0A9X8Y7V5"/>
<organism evidence="3 4">
    <name type="scientific">Harryflintia acetispora</name>
    <dbReference type="NCBI Taxonomy" id="1849041"/>
    <lineage>
        <taxon>Bacteria</taxon>
        <taxon>Bacillati</taxon>
        <taxon>Bacillota</taxon>
        <taxon>Clostridia</taxon>
        <taxon>Eubacteriales</taxon>
        <taxon>Oscillospiraceae</taxon>
        <taxon>Harryflintia</taxon>
    </lineage>
</organism>
<dbReference type="InterPro" id="IPR003768">
    <property type="entry name" value="ScpA"/>
</dbReference>
<gene>
    <name evidence="3" type="ORF">EDD78_10748</name>
</gene>
<dbReference type="Proteomes" id="UP000294682">
    <property type="component" value="Unassembled WGS sequence"/>
</dbReference>
<dbReference type="GO" id="GO:0007059">
    <property type="term" value="P:chromosome segregation"/>
    <property type="evidence" value="ECO:0007669"/>
    <property type="project" value="UniProtKB-KW"/>
</dbReference>
<comment type="caution">
    <text evidence="3">The sequence shown here is derived from an EMBL/GenBank/DDBJ whole genome shotgun (WGS) entry which is preliminary data.</text>
</comment>
<evidence type="ECO:0000313" key="3">
    <source>
        <dbReference type="EMBL" id="TCL42947.1"/>
    </source>
</evidence>
<evidence type="ECO:0000256" key="2">
    <source>
        <dbReference type="ARBA" id="ARBA00044777"/>
    </source>
</evidence>
<dbReference type="PANTHER" id="PTHR33969">
    <property type="entry name" value="SEGREGATION AND CONDENSATION PROTEIN A"/>
    <property type="match status" value="1"/>
</dbReference>
<evidence type="ECO:0000313" key="4">
    <source>
        <dbReference type="Proteomes" id="UP000294682"/>
    </source>
</evidence>
<protein>
    <recommendedName>
        <fullName evidence="2">Segregation and condensation protein A</fullName>
    </recommendedName>
</protein>
<dbReference type="EMBL" id="SLUK01000007">
    <property type="protein sequence ID" value="TCL42947.1"/>
    <property type="molecule type" value="Genomic_DNA"/>
</dbReference>
<dbReference type="Gene3D" id="6.10.250.2410">
    <property type="match status" value="1"/>
</dbReference>
<proteinExistence type="predicted"/>
<name>A0A9X8Y7V5_9FIRM</name>
<accession>A0A9X8Y7V5</accession>